<name>A0A495XU22_9MICO</name>
<feature type="region of interest" description="Disordered" evidence="6">
    <location>
        <begin position="209"/>
        <end position="233"/>
    </location>
</feature>
<dbReference type="Pfam" id="PF00254">
    <property type="entry name" value="FKBP_C"/>
    <property type="match status" value="2"/>
</dbReference>
<evidence type="ECO:0000256" key="2">
    <source>
        <dbReference type="ARBA" id="ARBA00013194"/>
    </source>
</evidence>
<keyword evidence="3 5" id="KW-0697">Rotamase</keyword>
<dbReference type="EMBL" id="RBXT01000001">
    <property type="protein sequence ID" value="RKT78030.1"/>
    <property type="molecule type" value="Genomic_DNA"/>
</dbReference>
<reference evidence="10 11" key="1">
    <citation type="submission" date="2018-10" db="EMBL/GenBank/DDBJ databases">
        <title>Sequencing the genomes of 1000 actinobacteria strains.</title>
        <authorList>
            <person name="Klenk H.-P."/>
        </authorList>
    </citation>
    <scope>NUCLEOTIDE SEQUENCE [LARGE SCALE GENOMIC DNA]</scope>
    <source>
        <strain evidence="10 11">DSM 44267</strain>
    </source>
</reference>
<keyword evidence="4 5" id="KW-0413">Isomerase</keyword>
<evidence type="ECO:0000256" key="4">
    <source>
        <dbReference type="ARBA" id="ARBA00023235"/>
    </source>
</evidence>
<evidence type="ECO:0000256" key="3">
    <source>
        <dbReference type="ARBA" id="ARBA00023110"/>
    </source>
</evidence>
<feature type="region of interest" description="Disordered" evidence="6">
    <location>
        <begin position="24"/>
        <end position="58"/>
    </location>
</feature>
<evidence type="ECO:0000313" key="10">
    <source>
        <dbReference type="EMBL" id="RKT78030.1"/>
    </source>
</evidence>
<dbReference type="AlphaFoldDB" id="A0A495XU22"/>
<dbReference type="PROSITE" id="PS51257">
    <property type="entry name" value="PROKAR_LIPOPROTEIN"/>
    <property type="match status" value="1"/>
</dbReference>
<protein>
    <recommendedName>
        <fullName evidence="2 5">peptidylprolyl isomerase</fullName>
        <ecNumber evidence="2 5">5.2.1.8</ecNumber>
    </recommendedName>
</protein>
<keyword evidence="7" id="KW-0732">Signal</keyword>
<organism evidence="10 11">
    <name type="scientific">Terracoccus luteus</name>
    <dbReference type="NCBI Taxonomy" id="53356"/>
    <lineage>
        <taxon>Bacteria</taxon>
        <taxon>Bacillati</taxon>
        <taxon>Actinomycetota</taxon>
        <taxon>Actinomycetes</taxon>
        <taxon>Micrococcales</taxon>
        <taxon>Intrasporangiaceae</taxon>
        <taxon>Terracoccus</taxon>
    </lineage>
</organism>
<evidence type="ECO:0000313" key="12">
    <source>
        <dbReference type="Proteomes" id="UP000590811"/>
    </source>
</evidence>
<dbReference type="InterPro" id="IPR001179">
    <property type="entry name" value="PPIase_FKBP_dom"/>
</dbReference>
<feature type="domain" description="PPIase FKBP-type" evidence="8">
    <location>
        <begin position="111"/>
        <end position="202"/>
    </location>
</feature>
<accession>A0A495XU22</accession>
<dbReference type="Proteomes" id="UP000278440">
    <property type="component" value="Unassembled WGS sequence"/>
</dbReference>
<dbReference type="RefSeq" id="WP_121032185.1">
    <property type="nucleotide sequence ID" value="NZ_JACHVT010000006.1"/>
</dbReference>
<dbReference type="EMBL" id="JACHVT010000006">
    <property type="protein sequence ID" value="MBB2987636.1"/>
    <property type="molecule type" value="Genomic_DNA"/>
</dbReference>
<dbReference type="Gene3D" id="3.10.50.40">
    <property type="match status" value="2"/>
</dbReference>
<dbReference type="PANTHER" id="PTHR45779">
    <property type="entry name" value="PEPTIDYLPROLYL ISOMERASE"/>
    <property type="match status" value="1"/>
</dbReference>
<proteinExistence type="predicted"/>
<gene>
    <name evidence="10" type="ORF">DFJ68_1465</name>
    <name evidence="9" type="ORF">FHW14_002822</name>
</gene>
<sequence length="351" mass="35461">MRFSRPVLALVAAASLTAVAACGSAGTPSGGTTSGNATGNPTGNATGQAAPTQTPVTPVTGESTALAGLTATGAVDLKTAPKVNVGKVPVSSTEVEKKVLTPGTGTAATQKDVVGVRAQIFNGTSGKLLDDGFTAKRPVESFRLSRPDLVQGFIKGLVGSQKGSRIAFTIPPKDAFGEQGNPQLGVTGKDTIVVVADVADVRTPLTQVDGTQTASPAGLPTVEFKDGPTKAPTVTVPTTAAPTKTEQATLIEGTGATVTAGQTITAQYHGVLWRDGSVFDSSWQRGTAADFPIGVGQVIPGWDKTLVGKKVGSRVLLVIPAADGYGTKGTPDGKIKADDTLVFVVDILDAS</sequence>
<evidence type="ECO:0000313" key="9">
    <source>
        <dbReference type="EMBL" id="MBB2987636.1"/>
    </source>
</evidence>
<dbReference type="PROSITE" id="PS50059">
    <property type="entry name" value="FKBP_PPIASE"/>
    <property type="match status" value="2"/>
</dbReference>
<feature type="signal peptide" evidence="7">
    <location>
        <begin position="1"/>
        <end position="20"/>
    </location>
</feature>
<evidence type="ECO:0000259" key="8">
    <source>
        <dbReference type="PROSITE" id="PS50059"/>
    </source>
</evidence>
<dbReference type="Proteomes" id="UP000590811">
    <property type="component" value="Unassembled WGS sequence"/>
</dbReference>
<feature type="chain" id="PRO_5038305792" description="peptidylprolyl isomerase" evidence="7">
    <location>
        <begin position="21"/>
        <end position="351"/>
    </location>
</feature>
<dbReference type="InterPro" id="IPR046357">
    <property type="entry name" value="PPIase_dom_sf"/>
</dbReference>
<feature type="domain" description="PPIase FKBP-type" evidence="8">
    <location>
        <begin position="261"/>
        <end position="351"/>
    </location>
</feature>
<evidence type="ECO:0000256" key="1">
    <source>
        <dbReference type="ARBA" id="ARBA00000971"/>
    </source>
</evidence>
<dbReference type="InterPro" id="IPR044609">
    <property type="entry name" value="FKBP2/11"/>
</dbReference>
<comment type="caution">
    <text evidence="10">The sequence shown here is derived from an EMBL/GenBank/DDBJ whole genome shotgun (WGS) entry which is preliminary data.</text>
</comment>
<feature type="compositionally biased region" description="Low complexity" evidence="6">
    <location>
        <begin position="34"/>
        <end position="58"/>
    </location>
</feature>
<evidence type="ECO:0000313" key="11">
    <source>
        <dbReference type="Proteomes" id="UP000278440"/>
    </source>
</evidence>
<reference evidence="9 12" key="2">
    <citation type="submission" date="2020-08" db="EMBL/GenBank/DDBJ databases">
        <title>Genomic Encyclopedia of Type Strains, Phase IV (KMG-V): Genome sequencing to study the core and pangenomes of soil and plant-associated prokaryotes.</title>
        <authorList>
            <person name="Whitman W."/>
        </authorList>
    </citation>
    <scope>NUCLEOTIDE SEQUENCE [LARGE SCALE GENOMIC DNA]</scope>
    <source>
        <strain evidence="9 12">B3ACCR2</strain>
    </source>
</reference>
<dbReference type="EC" id="5.2.1.8" evidence="2 5"/>
<dbReference type="OrthoDB" id="25996at2"/>
<evidence type="ECO:0000256" key="7">
    <source>
        <dbReference type="SAM" id="SignalP"/>
    </source>
</evidence>
<dbReference type="PANTHER" id="PTHR45779:SF7">
    <property type="entry name" value="PEPTIDYLPROLYL ISOMERASE"/>
    <property type="match status" value="1"/>
</dbReference>
<dbReference type="GO" id="GO:0003755">
    <property type="term" value="F:peptidyl-prolyl cis-trans isomerase activity"/>
    <property type="evidence" value="ECO:0007669"/>
    <property type="project" value="UniProtKB-KW"/>
</dbReference>
<dbReference type="SUPFAM" id="SSF54534">
    <property type="entry name" value="FKBP-like"/>
    <property type="match status" value="2"/>
</dbReference>
<keyword evidence="11" id="KW-1185">Reference proteome</keyword>
<evidence type="ECO:0000256" key="6">
    <source>
        <dbReference type="SAM" id="MobiDB-lite"/>
    </source>
</evidence>
<comment type="catalytic activity">
    <reaction evidence="1 5">
        <text>[protein]-peptidylproline (omega=180) = [protein]-peptidylproline (omega=0)</text>
        <dbReference type="Rhea" id="RHEA:16237"/>
        <dbReference type="Rhea" id="RHEA-COMP:10747"/>
        <dbReference type="Rhea" id="RHEA-COMP:10748"/>
        <dbReference type="ChEBI" id="CHEBI:83833"/>
        <dbReference type="ChEBI" id="CHEBI:83834"/>
        <dbReference type="EC" id="5.2.1.8"/>
    </reaction>
</comment>
<evidence type="ECO:0000256" key="5">
    <source>
        <dbReference type="PROSITE-ProRule" id="PRU00277"/>
    </source>
</evidence>